<dbReference type="AlphaFoldDB" id="A0A6A4RUJ0"/>
<gene>
    <name evidence="1" type="ORF">F2P81_025531</name>
</gene>
<dbReference type="EMBL" id="VEVO01000042">
    <property type="protein sequence ID" value="KAF0022214.1"/>
    <property type="molecule type" value="Genomic_DNA"/>
</dbReference>
<evidence type="ECO:0000313" key="1">
    <source>
        <dbReference type="EMBL" id="KAF0022214.1"/>
    </source>
</evidence>
<reference evidence="1 2" key="1">
    <citation type="submission" date="2019-06" db="EMBL/GenBank/DDBJ databases">
        <title>Draft genomes of female and male turbot (Scophthalmus maximus).</title>
        <authorList>
            <person name="Xu H."/>
            <person name="Xu X.-W."/>
            <person name="Shao C."/>
            <person name="Chen S."/>
        </authorList>
    </citation>
    <scope>NUCLEOTIDE SEQUENCE [LARGE SCALE GENOMIC DNA]</scope>
    <source>
        <strain evidence="1">Ysfricsl-2016a</strain>
        <tissue evidence="1">Blood</tissue>
    </source>
</reference>
<dbReference type="Proteomes" id="UP000438429">
    <property type="component" value="Unassembled WGS sequence"/>
</dbReference>
<sequence length="254" mass="29670">MQASVENSLQVFQNLYGAIPERYSEKLKMNFKPGDVARISKVRGVFDKKYEQSVTEEVFTVHECVPRLPPVYRLKDYDAELQKVYVAPDKIYAMERVLDERVVRGEKQKLVKCATTNCKMRLFQPLAYMMGMKPFEWFQMKDGRQIPTKAFQPQFHHGISVREFYNMFTSTGRHLKDLPLSINREEFEQGYSLFVFNLNAGEDSDALSPISNGSLRLEMRFRAPLPHTTTLIVYACYDSILEIDSKRRVLVDYY</sequence>
<name>A0A6A4RUJ0_SCOMX</name>
<accession>A0A6A4RUJ0</accession>
<comment type="caution">
    <text evidence="1">The sequence shown here is derived from an EMBL/GenBank/DDBJ whole genome shotgun (WGS) entry which is preliminary data.</text>
</comment>
<evidence type="ECO:0000313" key="2">
    <source>
        <dbReference type="Proteomes" id="UP000438429"/>
    </source>
</evidence>
<organism evidence="1 2">
    <name type="scientific">Scophthalmus maximus</name>
    <name type="common">Turbot</name>
    <name type="synonym">Psetta maxima</name>
    <dbReference type="NCBI Taxonomy" id="52904"/>
    <lineage>
        <taxon>Eukaryota</taxon>
        <taxon>Metazoa</taxon>
        <taxon>Chordata</taxon>
        <taxon>Craniata</taxon>
        <taxon>Vertebrata</taxon>
        <taxon>Euteleostomi</taxon>
        <taxon>Actinopterygii</taxon>
        <taxon>Neopterygii</taxon>
        <taxon>Teleostei</taxon>
        <taxon>Neoteleostei</taxon>
        <taxon>Acanthomorphata</taxon>
        <taxon>Carangaria</taxon>
        <taxon>Pleuronectiformes</taxon>
        <taxon>Pleuronectoidei</taxon>
        <taxon>Scophthalmidae</taxon>
        <taxon>Scophthalmus</taxon>
    </lineage>
</organism>
<proteinExistence type="predicted"/>
<protein>
    <submittedName>
        <fullName evidence="1">Uncharacterized protein</fullName>
    </submittedName>
</protein>